<dbReference type="Proteomes" id="UP000179242">
    <property type="component" value="Unassembled WGS sequence"/>
</dbReference>
<dbReference type="InterPro" id="IPR051450">
    <property type="entry name" value="Gfo/Idh/MocA_Oxidoreductases"/>
</dbReference>
<dbReference type="GO" id="GO:0000166">
    <property type="term" value="F:nucleotide binding"/>
    <property type="evidence" value="ECO:0007669"/>
    <property type="project" value="InterPro"/>
</dbReference>
<dbReference type="PANTHER" id="PTHR43377">
    <property type="entry name" value="BILIVERDIN REDUCTASE A"/>
    <property type="match status" value="1"/>
</dbReference>
<comment type="similarity">
    <text evidence="1">Belongs to the Gfo/Idh/MocA family.</text>
</comment>
<dbReference type="InterPro" id="IPR036291">
    <property type="entry name" value="NAD(P)-bd_dom_sf"/>
</dbReference>
<sequence>MKILVIGYGSIGKRHAKNLIDLGCQVVLLRHSNNNPNKDGYREYYSIKEAIEAEGALDGAVVCSPTAKHLDDVAILVERNIPFLLEKPPAHDLAAAFKMKKIIDKFVKYDIAYNLRYYSLLSFMKDFLPKLGGIYSVRAHVGSYLPNWRKNVDYRETISAKSELGGGVHIELVHEIDYLLWFFGLPRRVFASINKISALEISSDDLSLAIFDYGGRMMVELHMDYLSHKPLRGLQVIAENGTLEADLNEASIQYYEKTKGSADEVFKLPEGPRFAETYIDEIRNFIGIIRGEGKPLVDIDSAVNVMRVVDAMERSSKEEKWISLN</sequence>
<name>A0A1F4U585_UNCSA</name>
<dbReference type="SUPFAM" id="SSF51735">
    <property type="entry name" value="NAD(P)-binding Rossmann-fold domains"/>
    <property type="match status" value="1"/>
</dbReference>
<comment type="caution">
    <text evidence="4">The sequence shown here is derived from an EMBL/GenBank/DDBJ whole genome shotgun (WGS) entry which is preliminary data.</text>
</comment>
<dbReference type="Gene3D" id="3.40.50.720">
    <property type="entry name" value="NAD(P)-binding Rossmann-like Domain"/>
    <property type="match status" value="1"/>
</dbReference>
<evidence type="ECO:0008006" key="6">
    <source>
        <dbReference type="Google" id="ProtNLM"/>
    </source>
</evidence>
<evidence type="ECO:0000313" key="5">
    <source>
        <dbReference type="Proteomes" id="UP000179242"/>
    </source>
</evidence>
<dbReference type="Pfam" id="PF01408">
    <property type="entry name" value="GFO_IDH_MocA"/>
    <property type="match status" value="1"/>
</dbReference>
<dbReference type="InterPro" id="IPR000683">
    <property type="entry name" value="Gfo/Idh/MocA-like_OxRdtase_N"/>
</dbReference>
<evidence type="ECO:0000313" key="4">
    <source>
        <dbReference type="EMBL" id="OGC40092.1"/>
    </source>
</evidence>
<reference evidence="4 5" key="1">
    <citation type="journal article" date="2016" name="Nat. Commun.">
        <title>Thousands of microbial genomes shed light on interconnected biogeochemical processes in an aquifer system.</title>
        <authorList>
            <person name="Anantharaman K."/>
            <person name="Brown C.T."/>
            <person name="Hug L.A."/>
            <person name="Sharon I."/>
            <person name="Castelle C.J."/>
            <person name="Probst A.J."/>
            <person name="Thomas B.C."/>
            <person name="Singh A."/>
            <person name="Wilkins M.J."/>
            <person name="Karaoz U."/>
            <person name="Brodie E.L."/>
            <person name="Williams K.H."/>
            <person name="Hubbard S.S."/>
            <person name="Banfield J.F."/>
        </authorList>
    </citation>
    <scope>NUCLEOTIDE SEQUENCE [LARGE SCALE GENOMIC DNA]</scope>
</reference>
<feature type="domain" description="Gfo/Idh/MocA-like oxidoreductase C-terminal" evidence="3">
    <location>
        <begin position="130"/>
        <end position="324"/>
    </location>
</feature>
<proteinExistence type="inferred from homology"/>
<dbReference type="Gene3D" id="3.30.360.10">
    <property type="entry name" value="Dihydrodipicolinate Reductase, domain 2"/>
    <property type="match status" value="1"/>
</dbReference>
<accession>A0A1F4U585</accession>
<dbReference type="EMBL" id="MEUJ01000004">
    <property type="protein sequence ID" value="OGC40092.1"/>
    <property type="molecule type" value="Genomic_DNA"/>
</dbReference>
<evidence type="ECO:0000259" key="2">
    <source>
        <dbReference type="Pfam" id="PF01408"/>
    </source>
</evidence>
<dbReference type="PANTHER" id="PTHR43377:SF1">
    <property type="entry name" value="BILIVERDIN REDUCTASE A"/>
    <property type="match status" value="1"/>
</dbReference>
<dbReference type="SUPFAM" id="SSF55347">
    <property type="entry name" value="Glyceraldehyde-3-phosphate dehydrogenase-like, C-terminal domain"/>
    <property type="match status" value="1"/>
</dbReference>
<organism evidence="4 5">
    <name type="scientific">candidate division WOR-1 bacterium RIFOXYC2_FULL_46_14</name>
    <dbReference type="NCBI Taxonomy" id="1802587"/>
    <lineage>
        <taxon>Bacteria</taxon>
        <taxon>Bacillati</taxon>
        <taxon>Saganbacteria</taxon>
    </lineage>
</organism>
<evidence type="ECO:0000259" key="3">
    <source>
        <dbReference type="Pfam" id="PF02894"/>
    </source>
</evidence>
<protein>
    <recommendedName>
        <fullName evidence="6">Oxidoreductase</fullName>
    </recommendedName>
</protein>
<dbReference type="Pfam" id="PF02894">
    <property type="entry name" value="GFO_IDH_MocA_C"/>
    <property type="match status" value="1"/>
</dbReference>
<gene>
    <name evidence="4" type="ORF">A2438_02205</name>
</gene>
<dbReference type="AlphaFoldDB" id="A0A1F4U585"/>
<dbReference type="InterPro" id="IPR004104">
    <property type="entry name" value="Gfo/Idh/MocA-like_OxRdtase_C"/>
</dbReference>
<evidence type="ECO:0000256" key="1">
    <source>
        <dbReference type="ARBA" id="ARBA00010928"/>
    </source>
</evidence>
<feature type="domain" description="Gfo/Idh/MocA-like oxidoreductase N-terminal" evidence="2">
    <location>
        <begin position="1"/>
        <end position="105"/>
    </location>
</feature>